<dbReference type="OrthoDB" id="573186at2"/>
<name>Q10WS0_TRIEI</name>
<feature type="transmembrane region" description="Helical" evidence="1">
    <location>
        <begin position="89"/>
        <end position="110"/>
    </location>
</feature>
<evidence type="ECO:0000256" key="1">
    <source>
        <dbReference type="SAM" id="Phobius"/>
    </source>
</evidence>
<organism evidence="2">
    <name type="scientific">Trichodesmium erythraeum (strain IMS101)</name>
    <dbReference type="NCBI Taxonomy" id="203124"/>
    <lineage>
        <taxon>Bacteria</taxon>
        <taxon>Bacillati</taxon>
        <taxon>Cyanobacteriota</taxon>
        <taxon>Cyanophyceae</taxon>
        <taxon>Oscillatoriophycideae</taxon>
        <taxon>Oscillatoriales</taxon>
        <taxon>Microcoleaceae</taxon>
        <taxon>Trichodesmium</taxon>
    </lineage>
</organism>
<keyword evidence="1" id="KW-0812">Transmembrane</keyword>
<sequence length="140" mass="15805">MNRSIIETELQASETKSDIDNYFDKIVKYIPSEIVGVWITIKTMVEGNNNVPENSILWGIFIFCLFLTFAYICLLPVSSKKKPTIKQGIISVGAFIVWAIAIGGKPFISISWYQPIYGSILMVLYTVVIPLIPLEKRKLS</sequence>
<evidence type="ECO:0000313" key="2">
    <source>
        <dbReference type="EMBL" id="ABG53304.1"/>
    </source>
</evidence>
<accession>Q10WS0</accession>
<feature type="transmembrane region" description="Helical" evidence="1">
    <location>
        <begin position="56"/>
        <end position="77"/>
    </location>
</feature>
<gene>
    <name evidence="2" type="ordered locus">Tery_4309</name>
</gene>
<keyword evidence="1" id="KW-1133">Transmembrane helix</keyword>
<feature type="transmembrane region" description="Helical" evidence="1">
    <location>
        <begin position="116"/>
        <end position="134"/>
    </location>
</feature>
<dbReference type="AlphaFoldDB" id="Q10WS0"/>
<keyword evidence="1" id="KW-0472">Membrane</keyword>
<reference evidence="2" key="1">
    <citation type="submission" date="2006-06" db="EMBL/GenBank/DDBJ databases">
        <title>Complete sequence of Trichodesmium erythraeum IMS101.</title>
        <authorList>
            <consortium name="US DOE Joint Genome Institute"/>
            <person name="Copeland A."/>
            <person name="Lucas S."/>
            <person name="Lapidus A."/>
            <person name="Barry K."/>
            <person name="Detter J.C."/>
            <person name="Glavina del Rio T."/>
            <person name="Hammon N."/>
            <person name="Israni S."/>
            <person name="Dalin E."/>
            <person name="Tice H."/>
            <person name="Pitluck S."/>
            <person name="Kiss H."/>
            <person name="Munk A.C."/>
            <person name="Brettin T."/>
            <person name="Bruce D."/>
            <person name="Han C."/>
            <person name="Tapia R."/>
            <person name="Gilna P."/>
            <person name="Schmutz J."/>
            <person name="Larimer F."/>
            <person name="Land M."/>
            <person name="Hauser L."/>
            <person name="Kyrpides N."/>
            <person name="Kim E."/>
            <person name="Richardson P."/>
        </authorList>
    </citation>
    <scope>NUCLEOTIDE SEQUENCE [LARGE SCALE GENOMIC DNA]</scope>
    <source>
        <strain evidence="2">IMS101</strain>
    </source>
</reference>
<proteinExistence type="predicted"/>
<dbReference type="RefSeq" id="WP_011613630.1">
    <property type="nucleotide sequence ID" value="NC_008312.1"/>
</dbReference>
<dbReference type="KEGG" id="ter:Tery_4309"/>
<dbReference type="EMBL" id="CP000393">
    <property type="protein sequence ID" value="ABG53304.1"/>
    <property type="molecule type" value="Genomic_DNA"/>
</dbReference>
<dbReference type="HOGENOM" id="CLU_1834307_0_0_3"/>
<dbReference type="eggNOG" id="ENOG5033CTU">
    <property type="taxonomic scope" value="Bacteria"/>
</dbReference>
<protein>
    <submittedName>
        <fullName evidence="2">Uncharacterized protein</fullName>
    </submittedName>
</protein>